<feature type="transmembrane region" description="Helical" evidence="7">
    <location>
        <begin position="6"/>
        <end position="26"/>
    </location>
</feature>
<dbReference type="AlphaFoldDB" id="A0A1F6AI10"/>
<keyword evidence="3" id="KW-0808">Transferase</keyword>
<dbReference type="EMBL" id="MFJV01000001">
    <property type="protein sequence ID" value="OGG24246.1"/>
    <property type="molecule type" value="Genomic_DNA"/>
</dbReference>
<keyword evidence="6 7" id="KW-0472">Membrane</keyword>
<reference evidence="8 9" key="1">
    <citation type="journal article" date="2016" name="Nat. Commun.">
        <title>Thousands of microbial genomes shed light on interconnected biogeochemical processes in an aquifer system.</title>
        <authorList>
            <person name="Anantharaman K."/>
            <person name="Brown C.T."/>
            <person name="Hug L.A."/>
            <person name="Sharon I."/>
            <person name="Castelle C.J."/>
            <person name="Probst A.J."/>
            <person name="Thomas B.C."/>
            <person name="Singh A."/>
            <person name="Wilkins M.J."/>
            <person name="Karaoz U."/>
            <person name="Brodie E.L."/>
            <person name="Williams K.H."/>
            <person name="Hubbard S.S."/>
            <person name="Banfield J.F."/>
        </authorList>
    </citation>
    <scope>NUCLEOTIDE SEQUENCE [LARGE SCALE GENOMIC DNA]</scope>
</reference>
<dbReference type="PANTHER" id="PTHR22926:SF3">
    <property type="entry name" value="UNDECAPRENYL-PHOSPHATE ALPHA-N-ACETYLGLUCOSAMINYL 1-PHOSPHATE TRANSFERASE"/>
    <property type="match status" value="1"/>
</dbReference>
<dbReference type="GO" id="GO:0016780">
    <property type="term" value="F:phosphotransferase activity, for other substituted phosphate groups"/>
    <property type="evidence" value="ECO:0007669"/>
    <property type="project" value="InterPro"/>
</dbReference>
<feature type="transmembrane region" description="Helical" evidence="7">
    <location>
        <begin position="142"/>
        <end position="167"/>
    </location>
</feature>
<feature type="transmembrane region" description="Helical" evidence="7">
    <location>
        <begin position="102"/>
        <end position="122"/>
    </location>
</feature>
<evidence type="ECO:0000256" key="3">
    <source>
        <dbReference type="ARBA" id="ARBA00022679"/>
    </source>
</evidence>
<dbReference type="GO" id="GO:0071555">
    <property type="term" value="P:cell wall organization"/>
    <property type="evidence" value="ECO:0007669"/>
    <property type="project" value="TreeGrafter"/>
</dbReference>
<dbReference type="GO" id="GO:0005886">
    <property type="term" value="C:plasma membrane"/>
    <property type="evidence" value="ECO:0007669"/>
    <property type="project" value="UniProtKB-SubCell"/>
</dbReference>
<dbReference type="Proteomes" id="UP000178759">
    <property type="component" value="Unassembled WGS sequence"/>
</dbReference>
<dbReference type="GO" id="GO:0044038">
    <property type="term" value="P:cell wall macromolecule biosynthetic process"/>
    <property type="evidence" value="ECO:0007669"/>
    <property type="project" value="TreeGrafter"/>
</dbReference>
<feature type="transmembrane region" description="Helical" evidence="7">
    <location>
        <begin position="73"/>
        <end position="90"/>
    </location>
</feature>
<feature type="transmembrane region" description="Helical" evidence="7">
    <location>
        <begin position="203"/>
        <end position="221"/>
    </location>
</feature>
<keyword evidence="2" id="KW-1003">Cell membrane</keyword>
<accession>A0A1F6AI10</accession>
<proteinExistence type="predicted"/>
<evidence type="ECO:0000313" key="8">
    <source>
        <dbReference type="EMBL" id="OGG24246.1"/>
    </source>
</evidence>
<dbReference type="Pfam" id="PF00953">
    <property type="entry name" value="Glycos_transf_4"/>
    <property type="match status" value="1"/>
</dbReference>
<evidence type="ECO:0000313" key="9">
    <source>
        <dbReference type="Proteomes" id="UP000178759"/>
    </source>
</evidence>
<keyword evidence="4 7" id="KW-0812">Transmembrane</keyword>
<feature type="transmembrane region" description="Helical" evidence="7">
    <location>
        <begin position="304"/>
        <end position="322"/>
    </location>
</feature>
<dbReference type="PANTHER" id="PTHR22926">
    <property type="entry name" value="PHOSPHO-N-ACETYLMURAMOYL-PENTAPEPTIDE-TRANSFERASE"/>
    <property type="match status" value="1"/>
</dbReference>
<feature type="transmembrane region" description="Helical" evidence="7">
    <location>
        <begin position="233"/>
        <end position="251"/>
    </location>
</feature>
<protein>
    <recommendedName>
        <fullName evidence="10">Undecaprenyl-phosphate alpha-N-acetylglucosaminyl 1-phosphate transferase</fullName>
    </recommendedName>
</protein>
<feature type="transmembrane region" description="Helical" evidence="7">
    <location>
        <begin position="47"/>
        <end position="67"/>
    </location>
</feature>
<comment type="caution">
    <text evidence="8">The sequence shown here is derived from an EMBL/GenBank/DDBJ whole genome shotgun (WGS) entry which is preliminary data.</text>
</comment>
<keyword evidence="5 7" id="KW-1133">Transmembrane helix</keyword>
<organism evidence="8 9">
    <name type="scientific">Candidatus Gottesmanbacteria bacterium RIFCSPLOWO2_01_FULL_43_11b</name>
    <dbReference type="NCBI Taxonomy" id="1798392"/>
    <lineage>
        <taxon>Bacteria</taxon>
        <taxon>Candidatus Gottesmaniibacteriota</taxon>
    </lineage>
</organism>
<evidence type="ECO:0000256" key="7">
    <source>
        <dbReference type="SAM" id="Phobius"/>
    </source>
</evidence>
<comment type="subcellular location">
    <subcellularLocation>
        <location evidence="1">Cell membrane</location>
        <topology evidence="1">Multi-pass membrane protein</topology>
    </subcellularLocation>
</comment>
<evidence type="ECO:0000256" key="5">
    <source>
        <dbReference type="ARBA" id="ARBA00022989"/>
    </source>
</evidence>
<evidence type="ECO:0000256" key="4">
    <source>
        <dbReference type="ARBA" id="ARBA00022692"/>
    </source>
</evidence>
<evidence type="ECO:0008006" key="10">
    <source>
        <dbReference type="Google" id="ProtNLM"/>
    </source>
</evidence>
<evidence type="ECO:0000256" key="1">
    <source>
        <dbReference type="ARBA" id="ARBA00004651"/>
    </source>
</evidence>
<evidence type="ECO:0000256" key="2">
    <source>
        <dbReference type="ARBA" id="ARBA00022475"/>
    </source>
</evidence>
<feature type="transmembrane region" description="Helical" evidence="7">
    <location>
        <begin position="328"/>
        <end position="348"/>
    </location>
</feature>
<evidence type="ECO:0000256" key="6">
    <source>
        <dbReference type="ARBA" id="ARBA00023136"/>
    </source>
</evidence>
<gene>
    <name evidence="8" type="ORF">A3A79_03600</name>
</gene>
<dbReference type="InterPro" id="IPR000715">
    <property type="entry name" value="Glycosyl_transferase_4"/>
</dbReference>
<name>A0A1F6AI10_9BACT</name>
<dbReference type="GO" id="GO:0009103">
    <property type="term" value="P:lipopolysaccharide biosynthetic process"/>
    <property type="evidence" value="ECO:0007669"/>
    <property type="project" value="TreeGrafter"/>
</dbReference>
<dbReference type="CDD" id="cd06853">
    <property type="entry name" value="GT_WecA_like"/>
    <property type="match status" value="1"/>
</dbReference>
<sequence length="360" mass="39381">MNLTFPLVIASLLTFLITPVIIPMARRFGLVDDPKTRYHPAHTHHGIIPRAGGLALYIAIALSLLFFIPMTKLMIGILAGATVLIVVGLFDDKKDVNPMVRLATNALAAIVAIGAGAGIPYLTNPFTGTLIHLDTWRVTFMFFGPHSVLIWADLFAFLWIMWTMNIIGWSAGVDGQMPGFVAISAFVLGLLSLRYSTIDPNQVWVTTFAFIVSGAFLGFLPWNVYPQKIMPGYGGKTLAGFLLALLGILSFGKLGTALLVLGVPMMDAAYTLIRRMGKGRSLVAADRGHLHHRLLNLGWGKRRIALFYWGVSAILGWIALSVTSQQKVFTLLLLAVLVGMFLIWVNFFTQLSKPQDPDSG</sequence>
<dbReference type="STRING" id="1798392.A3A79_03600"/>